<dbReference type="GO" id="GO:0030267">
    <property type="term" value="F:glyoxylate reductase (NADPH) activity"/>
    <property type="evidence" value="ECO:0007669"/>
    <property type="project" value="TreeGrafter"/>
</dbReference>
<keyword evidence="3" id="KW-0520">NAD</keyword>
<evidence type="ECO:0000313" key="7">
    <source>
        <dbReference type="EMBL" id="PVE47848.1"/>
    </source>
</evidence>
<dbReference type="Proteomes" id="UP000244810">
    <property type="component" value="Unassembled WGS sequence"/>
</dbReference>
<dbReference type="AlphaFoldDB" id="A0A2T7UTD8"/>
<dbReference type="PANTHER" id="PTHR10996">
    <property type="entry name" value="2-HYDROXYACID DEHYDROGENASE-RELATED"/>
    <property type="match status" value="1"/>
</dbReference>
<dbReference type="Gene3D" id="3.40.50.720">
    <property type="entry name" value="NAD(P)-binding Rossmann-like Domain"/>
    <property type="match status" value="2"/>
</dbReference>
<dbReference type="RefSeq" id="WP_107751220.1">
    <property type="nucleotide sequence ID" value="NZ_QBKF01000003.1"/>
</dbReference>
<organism evidence="7 8">
    <name type="scientific">Pararhodobacter aggregans</name>
    <dbReference type="NCBI Taxonomy" id="404875"/>
    <lineage>
        <taxon>Bacteria</taxon>
        <taxon>Pseudomonadati</taxon>
        <taxon>Pseudomonadota</taxon>
        <taxon>Alphaproteobacteria</taxon>
        <taxon>Rhodobacterales</taxon>
        <taxon>Paracoccaceae</taxon>
        <taxon>Pararhodobacter</taxon>
    </lineage>
</organism>
<dbReference type="SUPFAM" id="SSF51735">
    <property type="entry name" value="NAD(P)-binding Rossmann-fold domains"/>
    <property type="match status" value="1"/>
</dbReference>
<dbReference type="InterPro" id="IPR050223">
    <property type="entry name" value="D-isomer_2-hydroxyacid_DH"/>
</dbReference>
<dbReference type="GO" id="GO:0005829">
    <property type="term" value="C:cytosol"/>
    <property type="evidence" value="ECO:0007669"/>
    <property type="project" value="TreeGrafter"/>
</dbReference>
<dbReference type="Pfam" id="PF02826">
    <property type="entry name" value="2-Hacid_dh_C"/>
    <property type="match status" value="1"/>
</dbReference>
<keyword evidence="8" id="KW-1185">Reference proteome</keyword>
<proteinExistence type="inferred from homology"/>
<dbReference type="SUPFAM" id="SSF52283">
    <property type="entry name" value="Formate/glycerate dehydrogenase catalytic domain-like"/>
    <property type="match status" value="1"/>
</dbReference>
<evidence type="ECO:0000256" key="2">
    <source>
        <dbReference type="ARBA" id="ARBA00023002"/>
    </source>
</evidence>
<evidence type="ECO:0000256" key="1">
    <source>
        <dbReference type="ARBA" id="ARBA00005854"/>
    </source>
</evidence>
<evidence type="ECO:0000259" key="6">
    <source>
        <dbReference type="Pfam" id="PF02826"/>
    </source>
</evidence>
<dbReference type="OrthoDB" id="9793626at2"/>
<dbReference type="InterPro" id="IPR006139">
    <property type="entry name" value="D-isomer_2_OHA_DH_cat_dom"/>
</dbReference>
<reference evidence="7 8" key="1">
    <citation type="journal article" date="2011" name="Syst. Appl. Microbiol.">
        <title>Defluviimonas denitrificans gen. nov., sp. nov., and Pararhodobacter aggregans gen. nov., sp. nov., non-phototrophic Rhodobacteraceae from the biofilter of a marine aquaculture.</title>
        <authorList>
            <person name="Foesel B.U."/>
            <person name="Drake H.L."/>
            <person name="Schramm A."/>
        </authorList>
    </citation>
    <scope>NUCLEOTIDE SEQUENCE [LARGE SCALE GENOMIC DNA]</scope>
    <source>
        <strain evidence="7 8">D1-19</strain>
    </source>
</reference>
<dbReference type="PANTHER" id="PTHR10996:SF283">
    <property type="entry name" value="GLYOXYLATE_HYDROXYPYRUVATE REDUCTASE B"/>
    <property type="match status" value="1"/>
</dbReference>
<dbReference type="GO" id="GO:0051287">
    <property type="term" value="F:NAD binding"/>
    <property type="evidence" value="ECO:0007669"/>
    <property type="project" value="InterPro"/>
</dbReference>
<dbReference type="InterPro" id="IPR006140">
    <property type="entry name" value="D-isomer_DH_NAD-bd"/>
</dbReference>
<gene>
    <name evidence="7" type="ORF">DDE23_10480</name>
</gene>
<dbReference type="InterPro" id="IPR029753">
    <property type="entry name" value="D-isomer_DH_CS"/>
</dbReference>
<dbReference type="PROSITE" id="PS00671">
    <property type="entry name" value="D_2_HYDROXYACID_DH_3"/>
    <property type="match status" value="1"/>
</dbReference>
<feature type="domain" description="D-isomer specific 2-hydroxyacid dehydrogenase catalytic" evidence="5">
    <location>
        <begin position="25"/>
        <end position="329"/>
    </location>
</feature>
<dbReference type="GO" id="GO:0016618">
    <property type="term" value="F:hydroxypyruvate reductase [NAD(P)H] activity"/>
    <property type="evidence" value="ECO:0007669"/>
    <property type="project" value="TreeGrafter"/>
</dbReference>
<dbReference type="Pfam" id="PF00389">
    <property type="entry name" value="2-Hacid_dh"/>
    <property type="match status" value="1"/>
</dbReference>
<dbReference type="InterPro" id="IPR036291">
    <property type="entry name" value="NAD(P)-bd_dom_sf"/>
</dbReference>
<comment type="caution">
    <text evidence="7">The sequence shown here is derived from an EMBL/GenBank/DDBJ whole genome shotgun (WGS) entry which is preliminary data.</text>
</comment>
<comment type="similarity">
    <text evidence="1 4">Belongs to the D-isomer specific 2-hydroxyacid dehydrogenase family.</text>
</comment>
<evidence type="ECO:0000313" key="8">
    <source>
        <dbReference type="Proteomes" id="UP000244810"/>
    </source>
</evidence>
<keyword evidence="2 4" id="KW-0560">Oxidoreductase</keyword>
<dbReference type="CDD" id="cd05301">
    <property type="entry name" value="GDH"/>
    <property type="match status" value="1"/>
</dbReference>
<evidence type="ECO:0000259" key="5">
    <source>
        <dbReference type="Pfam" id="PF00389"/>
    </source>
</evidence>
<accession>A0A2T7UTD8</accession>
<feature type="domain" description="D-isomer specific 2-hydroxyacid dehydrogenase NAD-binding" evidence="6">
    <location>
        <begin position="118"/>
        <end position="298"/>
    </location>
</feature>
<evidence type="ECO:0000256" key="3">
    <source>
        <dbReference type="ARBA" id="ARBA00023027"/>
    </source>
</evidence>
<dbReference type="FunFam" id="3.40.50.720:FF:000203">
    <property type="entry name" value="D-3-phosphoglycerate dehydrogenase (SerA)"/>
    <property type="match status" value="1"/>
</dbReference>
<sequence>MNAPAIMGRKPRVLVTRRWPAAVEAALAERFEAVFNTADTPLAPQDFRQALADFDAILPTVTDGLGQESLAIDQPRTRLLANYGVGFSHIDTASARSLGIAVTNTPDVLSECTADIAMTLMLMVARRAAEGERELRAGQWTGWRPTHLVGAKVSGKVLGIVGFGRIGQAMAQRAHHGFGMRILVQNRSPVPAEVLARYDAEQVDSLDALLPRCDFVSLHCPGGAGNRHLIDGRRLDLMKPDAFLINTARGEVINEHALAQALMFNLIGGAGLDVYDGEPRVAPVLLDCDNLVMLPHLGSATRETREAMGFRVLDNLTDFFDGREPRDRVA</sequence>
<protein>
    <submittedName>
        <fullName evidence="7">D-glycerate dehydrogenase</fullName>
    </submittedName>
</protein>
<name>A0A2T7UTD8_9RHOB</name>
<dbReference type="EMBL" id="QDDR01000004">
    <property type="protein sequence ID" value="PVE47848.1"/>
    <property type="molecule type" value="Genomic_DNA"/>
</dbReference>
<evidence type="ECO:0000256" key="4">
    <source>
        <dbReference type="RuleBase" id="RU003719"/>
    </source>
</evidence>
<dbReference type="PROSITE" id="PS00670">
    <property type="entry name" value="D_2_HYDROXYACID_DH_2"/>
    <property type="match status" value="1"/>
</dbReference>